<dbReference type="EMBL" id="JAYKXP010000004">
    <property type="protein sequence ID" value="KAK7059238.1"/>
    <property type="molecule type" value="Genomic_DNA"/>
</dbReference>
<dbReference type="Pfam" id="PF10384">
    <property type="entry name" value="Scm3"/>
    <property type="match status" value="1"/>
</dbReference>
<feature type="compositionally biased region" description="Basic and acidic residues" evidence="1">
    <location>
        <begin position="703"/>
        <end position="727"/>
    </location>
</feature>
<feature type="compositionally biased region" description="Acidic residues" evidence="1">
    <location>
        <begin position="221"/>
        <end position="233"/>
    </location>
</feature>
<feature type="compositionally biased region" description="Basic and acidic residues" evidence="1">
    <location>
        <begin position="974"/>
        <end position="986"/>
    </location>
</feature>
<feature type="compositionally biased region" description="Basic and acidic residues" evidence="1">
    <location>
        <begin position="629"/>
        <end position="640"/>
    </location>
</feature>
<dbReference type="GO" id="GO:0042393">
    <property type="term" value="F:histone binding"/>
    <property type="evidence" value="ECO:0007669"/>
    <property type="project" value="InterPro"/>
</dbReference>
<organism evidence="2 3">
    <name type="scientific">Paramarasmius palmivorus</name>
    <dbReference type="NCBI Taxonomy" id="297713"/>
    <lineage>
        <taxon>Eukaryota</taxon>
        <taxon>Fungi</taxon>
        <taxon>Dikarya</taxon>
        <taxon>Basidiomycota</taxon>
        <taxon>Agaricomycotina</taxon>
        <taxon>Agaricomycetes</taxon>
        <taxon>Agaricomycetidae</taxon>
        <taxon>Agaricales</taxon>
        <taxon>Marasmiineae</taxon>
        <taxon>Marasmiaceae</taxon>
        <taxon>Paramarasmius</taxon>
    </lineage>
</organism>
<dbReference type="InterPro" id="IPR018465">
    <property type="entry name" value="Scm3/HJURP"/>
</dbReference>
<feature type="compositionally biased region" description="Polar residues" evidence="1">
    <location>
        <begin position="310"/>
        <end position="325"/>
    </location>
</feature>
<feature type="compositionally biased region" description="Low complexity" evidence="1">
    <location>
        <begin position="351"/>
        <end position="366"/>
    </location>
</feature>
<feature type="compositionally biased region" description="Acidic residues" evidence="1">
    <location>
        <begin position="1037"/>
        <end position="1054"/>
    </location>
</feature>
<feature type="compositionally biased region" description="Basic residues" evidence="1">
    <location>
        <begin position="691"/>
        <end position="702"/>
    </location>
</feature>
<evidence type="ECO:0000256" key="1">
    <source>
        <dbReference type="SAM" id="MobiDB-lite"/>
    </source>
</evidence>
<dbReference type="GO" id="GO:0005634">
    <property type="term" value="C:nucleus"/>
    <property type="evidence" value="ECO:0007669"/>
    <property type="project" value="InterPro"/>
</dbReference>
<proteinExistence type="predicted"/>
<feature type="compositionally biased region" description="Polar residues" evidence="1">
    <location>
        <begin position="464"/>
        <end position="475"/>
    </location>
</feature>
<sequence length="1080" mass="119134">MSFRSTSKAPLITPSASPPTSKKASSNSSRGRSTSVSLLKRTRLSSSRAPSVASHSAHAEDNNNNNNVVDVVHEREQSVKRLMDTWAQLEERYSRPMEEDDIVDLITGDVVKDRGVLRGMSTRWEFGRLADEEERIPGSRSASRISSTSTRESGTSKDGDGGESEDELDSFAHISRSTKPDTASDDNDVQDSEPGEDDAEEAEDIAAFIAPSTRVRALDPNDAEDAAELQEFLEAEKRRREIYGNEETDDEQSALHEDSPSALEDGSSRLELSRSSDQNENARSSESVDDADSEDELALRDNDSNAVARDSQSIRTLEPLDTTTPKPKRSIGSIIGLESTKERSHLQLQTPPLSHSSAPSPFSHISSDNDTYYDYTVPISERSPDDTLSLPLPPSSPLPSSSPPLPSSPLPPSSPPAPSSPLAPSSPSECGHSPTSNLTTSRRLRGVSSSPPSSPSKPERKQKQNQNPKTATSSFARPIKKSVPVVLIEVPRKPSSSGRASSHIPQDDDWNLPSTSTIPRVDLSKEMLKKRKSMVKKTSTSSVKDTTIFSTSTKGKEKERPSVSPSPKRGRRASSVSVKPGPEDMDRRESIAGRTRSHLQMQNSPIRPKTFENKLHSSITQTSGKWKGKAKEVEIDSQRDEEPDSDGITRFVSGLKKRKRARSSSASEANDREKTLSKRSPSSDELEVQHRHSSKPRPPKQKPKLDHYVDSEQADRNPPNQRHEHDPGSPPPRRAQSYMDPHYPPSYLPGYPKHEEPQPFIPIYDPRAQSILSNAFHQLSALFGGGWIRPPPGSVYDMHSDPERPLRSQPFARAQSHHPYPYEGDPHYAQPSPRTPRHSRPRAHSILASDATPGSSSSSQNYIMTPTHRPHPHPYSYDPNLSRGTLPPESSSPEPETDEDVGQSTSTAPANPLPASRSHPMHHGGLEERPVNHKRTSSLVKRSRSRGRRVSWGSVEHINVRFDEYINEEGNEDAPNHIPDKVEHSTSSRGLTVGVTPARQLPPQRKDTVRGSSLPVRDNKREPTPRRAASPPRLVENDPEIIELTDSELDEDEGETPRGRRTVRGQTPGPAIRKGKGRKL</sequence>
<feature type="compositionally biased region" description="Pro residues" evidence="1">
    <location>
        <begin position="391"/>
        <end position="421"/>
    </location>
</feature>
<dbReference type="InterPro" id="IPR009072">
    <property type="entry name" value="Histone-fold"/>
</dbReference>
<keyword evidence="3" id="KW-1185">Reference proteome</keyword>
<feature type="compositionally biased region" description="Low complexity" evidence="1">
    <location>
        <begin position="139"/>
        <end position="153"/>
    </location>
</feature>
<feature type="region of interest" description="Disordered" evidence="1">
    <location>
        <begin position="1"/>
        <end position="68"/>
    </location>
</feature>
<feature type="compositionally biased region" description="Low complexity" evidence="1">
    <location>
        <begin position="18"/>
        <end position="68"/>
    </location>
</feature>
<feature type="compositionally biased region" description="Basic and acidic residues" evidence="1">
    <location>
        <begin position="581"/>
        <end position="591"/>
    </location>
</feature>
<name>A0AAW0E5T3_9AGAR</name>
<protein>
    <submittedName>
        <fullName evidence="2">Uncharacterized protein</fullName>
    </submittedName>
</protein>
<dbReference type="Proteomes" id="UP001383192">
    <property type="component" value="Unassembled WGS sequence"/>
</dbReference>
<evidence type="ECO:0000313" key="2">
    <source>
        <dbReference type="EMBL" id="KAK7059238.1"/>
    </source>
</evidence>
<evidence type="ECO:0000313" key="3">
    <source>
        <dbReference type="Proteomes" id="UP001383192"/>
    </source>
</evidence>
<feature type="region of interest" description="Disordered" evidence="1">
    <location>
        <begin position="787"/>
        <end position="950"/>
    </location>
</feature>
<feature type="compositionally biased region" description="Basic residues" evidence="1">
    <location>
        <begin position="932"/>
        <end position="949"/>
    </location>
</feature>
<feature type="compositionally biased region" description="Acidic residues" evidence="1">
    <location>
        <begin position="287"/>
        <end position="296"/>
    </location>
</feature>
<dbReference type="GO" id="GO:0046982">
    <property type="term" value="F:protein heterodimerization activity"/>
    <property type="evidence" value="ECO:0007669"/>
    <property type="project" value="InterPro"/>
</dbReference>
<dbReference type="Gene3D" id="1.10.20.10">
    <property type="entry name" value="Histone, subunit A"/>
    <property type="match status" value="1"/>
</dbReference>
<feature type="compositionally biased region" description="Acidic residues" evidence="1">
    <location>
        <begin position="183"/>
        <end position="204"/>
    </location>
</feature>
<feature type="region of interest" description="Disordered" evidence="1">
    <location>
        <begin position="970"/>
        <end position="1080"/>
    </location>
</feature>
<feature type="compositionally biased region" description="Low complexity" evidence="1">
    <location>
        <begin position="536"/>
        <end position="547"/>
    </location>
</feature>
<reference evidence="2 3" key="1">
    <citation type="submission" date="2024-01" db="EMBL/GenBank/DDBJ databases">
        <title>A draft genome for a cacao thread blight-causing isolate of Paramarasmius palmivorus.</title>
        <authorList>
            <person name="Baruah I.K."/>
            <person name="Bukari Y."/>
            <person name="Amoako-Attah I."/>
            <person name="Meinhardt L.W."/>
            <person name="Bailey B.A."/>
            <person name="Cohen S.P."/>
        </authorList>
    </citation>
    <scope>NUCLEOTIDE SEQUENCE [LARGE SCALE GENOMIC DNA]</scope>
    <source>
        <strain evidence="2 3">GH-12</strain>
    </source>
</reference>
<feature type="compositionally biased region" description="Polar residues" evidence="1">
    <location>
        <begin position="494"/>
        <end position="504"/>
    </location>
</feature>
<feature type="compositionally biased region" description="Basic and acidic residues" evidence="1">
    <location>
        <begin position="234"/>
        <end position="243"/>
    </location>
</feature>
<dbReference type="AlphaFoldDB" id="A0AAW0E5T3"/>
<gene>
    <name evidence="2" type="ORF">VNI00_001865</name>
</gene>
<feature type="region of interest" description="Disordered" evidence="1">
    <location>
        <begin position="133"/>
        <end position="761"/>
    </location>
</feature>
<accession>A0AAW0E5T3</accession>
<comment type="caution">
    <text evidence="2">The sequence shown here is derived from an EMBL/GenBank/DDBJ whole genome shotgun (WGS) entry which is preliminary data.</text>
</comment>